<dbReference type="PANTHER" id="PTHR10937">
    <property type="entry name" value="GLUCOSAMINE--FRUCTOSE-6-PHOSPHATE AMINOTRANSFERASE, ISOMERIZING"/>
    <property type="match status" value="1"/>
</dbReference>
<dbReference type="Pfam" id="PF13537">
    <property type="entry name" value="GATase_7"/>
    <property type="match status" value="1"/>
</dbReference>
<keyword evidence="6" id="KW-0315">Glutamine amidotransferase</keyword>
<organism evidence="8 9">
    <name type="scientific">Aquiflexum gelatinilyticum</name>
    <dbReference type="NCBI Taxonomy" id="2961943"/>
    <lineage>
        <taxon>Bacteria</taxon>
        <taxon>Pseudomonadati</taxon>
        <taxon>Bacteroidota</taxon>
        <taxon>Cytophagia</taxon>
        <taxon>Cytophagales</taxon>
        <taxon>Cyclobacteriaceae</taxon>
        <taxon>Aquiflexum</taxon>
    </lineage>
</organism>
<dbReference type="Proteomes" id="UP001142175">
    <property type="component" value="Unassembled WGS sequence"/>
</dbReference>
<dbReference type="SUPFAM" id="SSF56235">
    <property type="entry name" value="N-terminal nucleophile aminohydrolases (Ntn hydrolases)"/>
    <property type="match status" value="1"/>
</dbReference>
<evidence type="ECO:0000313" key="8">
    <source>
        <dbReference type="EMBL" id="MCR9014774.1"/>
    </source>
</evidence>
<proteinExistence type="predicted"/>
<gene>
    <name evidence="8" type="ORF">NU887_06970</name>
</gene>
<comment type="catalytic activity">
    <reaction evidence="1">
        <text>D-fructose 6-phosphate + L-glutamine = D-glucosamine 6-phosphate + L-glutamate</text>
        <dbReference type="Rhea" id="RHEA:13237"/>
        <dbReference type="ChEBI" id="CHEBI:29985"/>
        <dbReference type="ChEBI" id="CHEBI:58359"/>
        <dbReference type="ChEBI" id="CHEBI:58725"/>
        <dbReference type="ChEBI" id="CHEBI:61527"/>
        <dbReference type="EC" id="2.6.1.16"/>
    </reaction>
</comment>
<dbReference type="RefSeq" id="WP_258422654.1">
    <property type="nucleotide sequence ID" value="NZ_JANSUY010000003.1"/>
</dbReference>
<dbReference type="InterPro" id="IPR014729">
    <property type="entry name" value="Rossmann-like_a/b/a_fold"/>
</dbReference>
<evidence type="ECO:0000256" key="4">
    <source>
        <dbReference type="ARBA" id="ARBA00022576"/>
    </source>
</evidence>
<keyword evidence="4" id="KW-0032">Aminotransferase</keyword>
<sequence length="679" mass="77821">MCGIFGLFINPGSDFSESDIRKLTSKLALLSESRGKDSSGMAFVNQESRQIEVTKGDVRIRKLISTKPFKTSLSDSLERYRSLHGSFSVFGHARLVTNGSQLKEENNQPVIKDGNLLIHNGIIVNADSLWEKYKELKREFKIDSEIILALLHQAILQNPSDLGLAIRNSLSQLEGTYSILAFIPRIGKYILATNTGSLYCLTDSKKFLIFGSEAYYLESLIKYLPSKISESAKLAITKINPGEVLLFSIPDLELEKLDFGKEPKKKIKSEENLPYMVTVSTVKNPDFGKEIVIEPELNFNRNRERHLFGLLENQSEKIEKIKRCSRCVLPETFPFIDFDQAGVCNYCRNHKPKPKANNQEYLRQLLEPYKSNSSKPDCIVPFSGGRDSTFALHMVKKELGMNPIAFTYDWGMVTDLARRNISRVCGKLGVENIVVAADIHWKRKNIRKNIEAWLRKPALGMIPLFMAGDKYFFYYTDRLKKQTGINLNIWGVNHLENTDFKVGFAGLKPEFEKQRIFSLSAFNQLKLFGFVGKEVLSNPTYLNQSVLDSLGSFAVRYLAPKKDYIQLFDYYPWDENEINKLILSEYDWEKSPDTNSTWRIGDGTAGFYNYIYHTVAGFSEVDTFRSNQIREGMITREDALKLVYEENKPRFETIRWYLEIVGIDFQEAIQKINGIPKLF</sequence>
<keyword evidence="5" id="KW-0808">Transferase</keyword>
<dbReference type="GO" id="GO:0006487">
    <property type="term" value="P:protein N-linked glycosylation"/>
    <property type="evidence" value="ECO:0007669"/>
    <property type="project" value="TreeGrafter"/>
</dbReference>
<accession>A0A9X2P7V9</accession>
<comment type="caution">
    <text evidence="8">The sequence shown here is derived from an EMBL/GenBank/DDBJ whole genome shotgun (WGS) entry which is preliminary data.</text>
</comment>
<dbReference type="GO" id="GO:0006002">
    <property type="term" value="P:fructose 6-phosphate metabolic process"/>
    <property type="evidence" value="ECO:0007669"/>
    <property type="project" value="TreeGrafter"/>
</dbReference>
<name>A0A9X2P7V9_9BACT</name>
<dbReference type="Gene3D" id="3.60.20.10">
    <property type="entry name" value="Glutamine Phosphoribosylpyrophosphate, subunit 1, domain 1"/>
    <property type="match status" value="1"/>
</dbReference>
<dbReference type="PROSITE" id="PS51278">
    <property type="entry name" value="GATASE_TYPE_2"/>
    <property type="match status" value="1"/>
</dbReference>
<reference evidence="8" key="1">
    <citation type="submission" date="2022-08" db="EMBL/GenBank/DDBJ databases">
        <authorList>
            <person name="Zhang D."/>
        </authorList>
    </citation>
    <scope>NUCLEOTIDE SEQUENCE</scope>
    <source>
        <strain evidence="8">XJ19-11</strain>
    </source>
</reference>
<dbReference type="SUPFAM" id="SSF52402">
    <property type="entry name" value="Adenine nucleotide alpha hydrolases-like"/>
    <property type="match status" value="1"/>
</dbReference>
<evidence type="ECO:0000256" key="6">
    <source>
        <dbReference type="ARBA" id="ARBA00022962"/>
    </source>
</evidence>
<dbReference type="InterPro" id="IPR029055">
    <property type="entry name" value="Ntn_hydrolases_N"/>
</dbReference>
<evidence type="ECO:0000259" key="7">
    <source>
        <dbReference type="PROSITE" id="PS51278"/>
    </source>
</evidence>
<evidence type="ECO:0000256" key="3">
    <source>
        <dbReference type="ARBA" id="ARBA00016090"/>
    </source>
</evidence>
<evidence type="ECO:0000256" key="2">
    <source>
        <dbReference type="ARBA" id="ARBA00012916"/>
    </source>
</evidence>
<feature type="domain" description="Glutamine amidotransferase type-2" evidence="7">
    <location>
        <begin position="2"/>
        <end position="250"/>
    </location>
</feature>
<keyword evidence="9" id="KW-1185">Reference proteome</keyword>
<dbReference type="EC" id="2.6.1.16" evidence="2"/>
<dbReference type="GO" id="GO:0004360">
    <property type="term" value="F:glutamine-fructose-6-phosphate transaminase (isomerizing) activity"/>
    <property type="evidence" value="ECO:0007669"/>
    <property type="project" value="UniProtKB-EC"/>
</dbReference>
<dbReference type="AlphaFoldDB" id="A0A9X2P7V9"/>
<evidence type="ECO:0000256" key="5">
    <source>
        <dbReference type="ARBA" id="ARBA00022679"/>
    </source>
</evidence>
<dbReference type="Gene3D" id="3.40.50.620">
    <property type="entry name" value="HUPs"/>
    <property type="match status" value="1"/>
</dbReference>
<dbReference type="InterPro" id="IPR017932">
    <property type="entry name" value="GATase_2_dom"/>
</dbReference>
<dbReference type="GO" id="GO:0006047">
    <property type="term" value="P:UDP-N-acetylglucosamine metabolic process"/>
    <property type="evidence" value="ECO:0007669"/>
    <property type="project" value="TreeGrafter"/>
</dbReference>
<protein>
    <recommendedName>
        <fullName evidence="3">Glutamine--fructose-6-phosphate aminotransferase [isomerizing]</fullName>
        <ecNumber evidence="2">2.6.1.16</ecNumber>
    </recommendedName>
</protein>
<dbReference type="EMBL" id="JANSUY010000003">
    <property type="protein sequence ID" value="MCR9014774.1"/>
    <property type="molecule type" value="Genomic_DNA"/>
</dbReference>
<evidence type="ECO:0000256" key="1">
    <source>
        <dbReference type="ARBA" id="ARBA00001031"/>
    </source>
</evidence>
<dbReference type="PANTHER" id="PTHR10937:SF0">
    <property type="entry name" value="GLUTAMINE--FRUCTOSE-6-PHOSPHATE TRANSAMINASE (ISOMERIZING)"/>
    <property type="match status" value="1"/>
</dbReference>
<evidence type="ECO:0000313" key="9">
    <source>
        <dbReference type="Proteomes" id="UP001142175"/>
    </source>
</evidence>
<dbReference type="CDD" id="cd00352">
    <property type="entry name" value="Gn_AT_II"/>
    <property type="match status" value="1"/>
</dbReference>